<protein>
    <submittedName>
        <fullName evidence="2">Uncharacterized protein</fullName>
    </submittedName>
</protein>
<name>A0A0D1M7L7_9SPHN</name>
<feature type="transmembrane region" description="Helical" evidence="1">
    <location>
        <begin position="75"/>
        <end position="100"/>
    </location>
</feature>
<keyword evidence="1" id="KW-0472">Membrane</keyword>
<feature type="transmembrane region" description="Helical" evidence="1">
    <location>
        <begin position="48"/>
        <end position="69"/>
    </location>
</feature>
<keyword evidence="1" id="KW-0812">Transmembrane</keyword>
<proteinExistence type="predicted"/>
<accession>A0A0D1M7L7</accession>
<dbReference type="AlphaFoldDB" id="A0A0D1M7L7"/>
<dbReference type="EMBL" id="JXTP01000064">
    <property type="protein sequence ID" value="KIU26717.1"/>
    <property type="molecule type" value="Genomic_DNA"/>
</dbReference>
<keyword evidence="1" id="KW-1133">Transmembrane helix</keyword>
<gene>
    <name evidence="2" type="ORF">SR41_13180</name>
</gene>
<dbReference type="Proteomes" id="UP000033203">
    <property type="component" value="Unassembled WGS sequence"/>
</dbReference>
<evidence type="ECO:0000313" key="2">
    <source>
        <dbReference type="EMBL" id="KIU26717.1"/>
    </source>
</evidence>
<comment type="caution">
    <text evidence="2">The sequence shown here is derived from an EMBL/GenBank/DDBJ whole genome shotgun (WGS) entry which is preliminary data.</text>
</comment>
<organism evidence="2 3">
    <name type="scientific">Sphingomonas melonis</name>
    <dbReference type="NCBI Taxonomy" id="152682"/>
    <lineage>
        <taxon>Bacteria</taxon>
        <taxon>Pseudomonadati</taxon>
        <taxon>Pseudomonadota</taxon>
        <taxon>Alphaproteobacteria</taxon>
        <taxon>Sphingomonadales</taxon>
        <taxon>Sphingomonadaceae</taxon>
        <taxon>Sphingomonas</taxon>
    </lineage>
</organism>
<reference evidence="2 3" key="1">
    <citation type="submission" date="2015-01" db="EMBL/GenBank/DDBJ databases">
        <title>Genome of Sphingomonas taxi strain 30a.</title>
        <authorList>
            <person name="Eevers N."/>
            <person name="Van Hamme J."/>
            <person name="Bottos E."/>
            <person name="Weyens N."/>
            <person name="Vangronsveld J."/>
        </authorList>
    </citation>
    <scope>NUCLEOTIDE SEQUENCE [LARGE SCALE GENOMIC DNA]</scope>
    <source>
        <strain evidence="2 3">30a</strain>
    </source>
</reference>
<evidence type="ECO:0000313" key="3">
    <source>
        <dbReference type="Proteomes" id="UP000033203"/>
    </source>
</evidence>
<evidence type="ECO:0000256" key="1">
    <source>
        <dbReference type="SAM" id="Phobius"/>
    </source>
</evidence>
<sequence>MTEVDEQIARARATMARISEDYRGPVAEKLGTVYRAHSKRLKRKAVGVGTRFAIICAVNAIILIAAAVAGMVVPLGLFGGLAVLLLMAAVTIAIAIAPAARAPSEKVLRETDIKTLPAKTERWLDAQRPMLPAPARGLVDQIGVRLETLSPQLGRLDGREEEAYEVRRLIGEQLPAFVTDYARVPEPLRRVERNGRTPDAELVAGLKLIEQEIADMTARLAQNDLDSLSTRGRYLEIKYRDEGGDRP</sequence>
<dbReference type="PATRIC" id="fig|1549858.7.peg.2341"/>